<dbReference type="AlphaFoldDB" id="A0A0E3QQM6"/>
<dbReference type="HOGENOM" id="CLU_1363666_0_0_2"/>
<organism evidence="2 3">
    <name type="scientific">Methanosarcina barkeri str. Wiesmoor</name>
    <dbReference type="NCBI Taxonomy" id="1434109"/>
    <lineage>
        <taxon>Archaea</taxon>
        <taxon>Methanobacteriati</taxon>
        <taxon>Methanobacteriota</taxon>
        <taxon>Stenosarchaea group</taxon>
        <taxon>Methanomicrobia</taxon>
        <taxon>Methanosarcinales</taxon>
        <taxon>Methanosarcinaceae</taxon>
        <taxon>Methanosarcina</taxon>
    </lineage>
</organism>
<dbReference type="RefSeq" id="WP_011306179.1">
    <property type="nucleotide sequence ID" value="NZ_CP009526.1"/>
</dbReference>
<evidence type="ECO:0000256" key="1">
    <source>
        <dbReference type="SAM" id="Phobius"/>
    </source>
</evidence>
<keyword evidence="1" id="KW-1133">Transmembrane helix</keyword>
<dbReference type="Pfam" id="PF07895">
    <property type="entry name" value="DUF1673"/>
    <property type="match status" value="1"/>
</dbReference>
<dbReference type="Proteomes" id="UP000033038">
    <property type="component" value="Chromosome"/>
</dbReference>
<keyword evidence="1" id="KW-0472">Membrane</keyword>
<feature type="transmembrane region" description="Helical" evidence="1">
    <location>
        <begin position="123"/>
        <end position="141"/>
    </location>
</feature>
<reference evidence="2 3" key="1">
    <citation type="submission" date="2014-07" db="EMBL/GenBank/DDBJ databases">
        <title>Methanogenic archaea and the global carbon cycle.</title>
        <authorList>
            <person name="Henriksen J.R."/>
            <person name="Luke J."/>
            <person name="Reinhart S."/>
            <person name="Benedict M.N."/>
            <person name="Youngblut N.D."/>
            <person name="Metcalf M.E."/>
            <person name="Whitaker R.J."/>
            <person name="Metcalf W.W."/>
        </authorList>
    </citation>
    <scope>NUCLEOTIDE SEQUENCE [LARGE SCALE GENOMIC DNA]</scope>
    <source>
        <strain evidence="2 3">Wiesmoor</strain>
    </source>
</reference>
<feature type="transmembrane region" description="Helical" evidence="1">
    <location>
        <begin position="58"/>
        <end position="76"/>
    </location>
</feature>
<name>A0A0E3QQM6_METBA</name>
<accession>A0A0E3QQM6</accession>
<proteinExistence type="predicted"/>
<feature type="transmembrane region" description="Helical" evidence="1">
    <location>
        <begin position="147"/>
        <end position="172"/>
    </location>
</feature>
<evidence type="ECO:0000313" key="3">
    <source>
        <dbReference type="Proteomes" id="UP000033038"/>
    </source>
</evidence>
<evidence type="ECO:0000313" key="2">
    <source>
        <dbReference type="EMBL" id="AKB52813.1"/>
    </source>
</evidence>
<feature type="transmembrane region" description="Helical" evidence="1">
    <location>
        <begin position="82"/>
        <end position="102"/>
    </location>
</feature>
<keyword evidence="1" id="KW-0812">Transmembrane</keyword>
<dbReference type="GeneID" id="24825195"/>
<dbReference type="InterPro" id="IPR012874">
    <property type="entry name" value="DUF1673_METspp"/>
</dbReference>
<protein>
    <recommendedName>
        <fullName evidence="4">DUF1673 domain-containing protein</fullName>
    </recommendedName>
</protein>
<dbReference type="KEGG" id="mbw:MSBRW_3560"/>
<sequence>MIRESRYIKKLMGWCPNAKAPEGRQLINFESFEYGISSRTGGNDGGQKNLGWLQKTNVQTFLINTFLTLASLLVINQLGVNLFFLLAGSLISLFFIIFDWNAQMQRYDSLVKQPVIDYSGKKTLYYILAYAFMIVIFYFWFKGQELAMQAIFSLLGGSTVAMWIGYFQLIYWEKKNHKTIYFDKKHETWKTSYIIREKK</sequence>
<evidence type="ECO:0008006" key="4">
    <source>
        <dbReference type="Google" id="ProtNLM"/>
    </source>
</evidence>
<gene>
    <name evidence="2" type="ORF">MSBRW_3560</name>
</gene>
<dbReference type="EMBL" id="CP009526">
    <property type="protein sequence ID" value="AKB52813.1"/>
    <property type="molecule type" value="Genomic_DNA"/>
</dbReference>
<dbReference type="PATRIC" id="fig|1434109.4.peg.4606"/>